<evidence type="ECO:0000313" key="1">
    <source>
        <dbReference type="EMBL" id="GIQ89349.1"/>
    </source>
</evidence>
<organism evidence="1 2">
    <name type="scientific">Kipferlia bialata</name>
    <dbReference type="NCBI Taxonomy" id="797122"/>
    <lineage>
        <taxon>Eukaryota</taxon>
        <taxon>Metamonada</taxon>
        <taxon>Carpediemonas-like organisms</taxon>
        <taxon>Kipferlia</taxon>
    </lineage>
</organism>
<sequence length="212" mass="23859">MLDRSCRYNWSAQSDTLPPSAPDIFRKVSIRDLHYNLSRSIYRLPGHPSPWCSSVDYHIRGLVMTTKQRAQCLIDWLHHSSDAVVAAHLANMVDRCVPICSGEGRKVGAGIELAKLHSLVAFTEQQMPLVWTTRCSLLIELTRVSGHVWETYGDGFVSCNDPPRCLCIEQRQGGITVSTSRNAAYYNSTARDVVKYGIAIPYDEECERQPCK</sequence>
<dbReference type="AlphaFoldDB" id="A0A9K3D5F3"/>
<keyword evidence="2" id="KW-1185">Reference proteome</keyword>
<gene>
    <name evidence="1" type="ORF">KIPB_011788</name>
</gene>
<dbReference type="Proteomes" id="UP000265618">
    <property type="component" value="Unassembled WGS sequence"/>
</dbReference>
<protein>
    <submittedName>
        <fullName evidence="1">Uncharacterized protein</fullName>
    </submittedName>
</protein>
<name>A0A9K3D5F3_9EUKA</name>
<comment type="caution">
    <text evidence="1">The sequence shown here is derived from an EMBL/GenBank/DDBJ whole genome shotgun (WGS) entry which is preliminary data.</text>
</comment>
<evidence type="ECO:0000313" key="2">
    <source>
        <dbReference type="Proteomes" id="UP000265618"/>
    </source>
</evidence>
<accession>A0A9K3D5F3</accession>
<proteinExistence type="predicted"/>
<dbReference type="EMBL" id="BDIP01004950">
    <property type="protein sequence ID" value="GIQ89349.1"/>
    <property type="molecule type" value="Genomic_DNA"/>
</dbReference>
<reference evidence="1 2" key="1">
    <citation type="journal article" date="2018" name="PLoS ONE">
        <title>The draft genome of Kipferlia bialata reveals reductive genome evolution in fornicate parasites.</title>
        <authorList>
            <person name="Tanifuji G."/>
            <person name="Takabayashi S."/>
            <person name="Kume K."/>
            <person name="Takagi M."/>
            <person name="Nakayama T."/>
            <person name="Kamikawa R."/>
            <person name="Inagaki Y."/>
            <person name="Hashimoto T."/>
        </authorList>
    </citation>
    <scope>NUCLEOTIDE SEQUENCE [LARGE SCALE GENOMIC DNA]</scope>
    <source>
        <strain evidence="1">NY0173</strain>
    </source>
</reference>